<dbReference type="Proteomes" id="UP000807785">
    <property type="component" value="Unassembled WGS sequence"/>
</dbReference>
<dbReference type="Gene3D" id="3.40.50.2300">
    <property type="match status" value="1"/>
</dbReference>
<dbReference type="PROSITE" id="PS50887">
    <property type="entry name" value="GGDEF"/>
    <property type="match status" value="1"/>
</dbReference>
<dbReference type="InterPro" id="IPR043128">
    <property type="entry name" value="Rev_trsase/Diguanyl_cyclase"/>
</dbReference>
<sequence>MNQDIRVLTQELPPGYLTLVEMRSPLLDAKVMMVDDDTLMTDLIRTHLEDAGYSNFIVTNSPREALDLVRQEKPGVLLLDLMMPEVSGFTILEAIRAEADLRFIPVIVLTASSGSDFKLRALRLGATDFLAKPVDPSELVLRVRNTLAFEQYHDWMSHFDYVTGLPNERRFEGIVGDLLARQVSRGGLLAMISITVPECRQLRETIDRPTADGLAVVVARRLERIAGTYSAVDQRHRVARFSEQHFGLVIDGLKNIDAVETTAKAVLAALAEPVMLGQHEVAPAPWLGIAVAPGDGQLASTLRQSADLAGTHGRQQGTAHASFASPELNAKSYQRLRLGAQLRGVTQRGELRLHYQPKVHVSSQRIVGLEALVCWQHPDRGLVPPMEFIPLAEELGLIAGIGQWVFEQACRDMAVWMQAGLENLTVAVNVSKPQVVSGDLGQVVRQVLRDSGLPAHRLVLELTESMVMDDVPQCVSMMHELKALGVRLSIDDFGTGYSSLAYLKKFPLDELKIDRSFIIDLPGGQADKALVRTVIDLGHSLGMSVIAEGVETNGQLECLNLLGCDSFQGYLFSRPLPLDQCTEMLSRAETINHIA</sequence>
<dbReference type="PANTHER" id="PTHR33121">
    <property type="entry name" value="CYCLIC DI-GMP PHOSPHODIESTERASE PDEF"/>
    <property type="match status" value="1"/>
</dbReference>
<name>A0A9D7E1Q1_9PROT</name>
<dbReference type="SUPFAM" id="SSF141868">
    <property type="entry name" value="EAL domain-like"/>
    <property type="match status" value="1"/>
</dbReference>
<dbReference type="Gene3D" id="3.20.20.450">
    <property type="entry name" value="EAL domain"/>
    <property type="match status" value="1"/>
</dbReference>
<dbReference type="Pfam" id="PF00072">
    <property type="entry name" value="Response_reg"/>
    <property type="match status" value="1"/>
</dbReference>
<reference evidence="5" key="1">
    <citation type="submission" date="2020-10" db="EMBL/GenBank/DDBJ databases">
        <title>Connecting structure to function with the recovery of over 1000 high-quality activated sludge metagenome-assembled genomes encoding full-length rRNA genes using long-read sequencing.</title>
        <authorList>
            <person name="Singleton C.M."/>
            <person name="Petriglieri F."/>
            <person name="Kristensen J.M."/>
            <person name="Kirkegaard R.H."/>
            <person name="Michaelsen T.Y."/>
            <person name="Andersen M.H."/>
            <person name="Karst S.M."/>
            <person name="Dueholm M.S."/>
            <person name="Nielsen P.H."/>
            <person name="Albertsen M."/>
        </authorList>
    </citation>
    <scope>NUCLEOTIDE SEQUENCE</scope>
    <source>
        <strain evidence="5">Bjer_18-Q3-R1-45_BAT3C.347</strain>
    </source>
</reference>
<proteinExistence type="predicted"/>
<dbReference type="Pfam" id="PF00563">
    <property type="entry name" value="EAL"/>
    <property type="match status" value="1"/>
</dbReference>
<comment type="caution">
    <text evidence="5">The sequence shown here is derived from an EMBL/GenBank/DDBJ whole genome shotgun (WGS) entry which is preliminary data.</text>
</comment>
<protein>
    <submittedName>
        <fullName evidence="5">EAL domain-containing protein</fullName>
    </submittedName>
</protein>
<evidence type="ECO:0000259" key="3">
    <source>
        <dbReference type="PROSITE" id="PS50883"/>
    </source>
</evidence>
<keyword evidence="1" id="KW-0597">Phosphoprotein</keyword>
<dbReference type="PANTHER" id="PTHR33121:SF70">
    <property type="entry name" value="SIGNALING PROTEIN YKOW"/>
    <property type="match status" value="1"/>
</dbReference>
<dbReference type="CDD" id="cd01948">
    <property type="entry name" value="EAL"/>
    <property type="match status" value="1"/>
</dbReference>
<dbReference type="AlphaFoldDB" id="A0A9D7E1Q1"/>
<dbReference type="FunFam" id="3.20.20.450:FF:000001">
    <property type="entry name" value="Cyclic di-GMP phosphodiesterase yahA"/>
    <property type="match status" value="1"/>
</dbReference>
<evidence type="ECO:0000313" key="6">
    <source>
        <dbReference type="Proteomes" id="UP000807785"/>
    </source>
</evidence>
<dbReference type="GO" id="GO:0000160">
    <property type="term" value="P:phosphorelay signal transduction system"/>
    <property type="evidence" value="ECO:0007669"/>
    <property type="project" value="InterPro"/>
</dbReference>
<dbReference type="InterPro" id="IPR011006">
    <property type="entry name" value="CheY-like_superfamily"/>
</dbReference>
<dbReference type="SMART" id="SM00267">
    <property type="entry name" value="GGDEF"/>
    <property type="match status" value="1"/>
</dbReference>
<evidence type="ECO:0000256" key="1">
    <source>
        <dbReference type="PROSITE-ProRule" id="PRU00169"/>
    </source>
</evidence>
<dbReference type="InterPro" id="IPR035919">
    <property type="entry name" value="EAL_sf"/>
</dbReference>
<dbReference type="InterPro" id="IPR050706">
    <property type="entry name" value="Cyclic-di-GMP_PDE-like"/>
</dbReference>
<evidence type="ECO:0000259" key="2">
    <source>
        <dbReference type="PROSITE" id="PS50110"/>
    </source>
</evidence>
<dbReference type="EMBL" id="JADJEV010000002">
    <property type="protein sequence ID" value="MBK6972078.1"/>
    <property type="molecule type" value="Genomic_DNA"/>
</dbReference>
<evidence type="ECO:0000259" key="4">
    <source>
        <dbReference type="PROSITE" id="PS50887"/>
    </source>
</evidence>
<dbReference type="SMART" id="SM00448">
    <property type="entry name" value="REC"/>
    <property type="match status" value="1"/>
</dbReference>
<dbReference type="InterPro" id="IPR001789">
    <property type="entry name" value="Sig_transdc_resp-reg_receiver"/>
</dbReference>
<dbReference type="GO" id="GO:0071111">
    <property type="term" value="F:cyclic-guanylate-specific phosphodiesterase activity"/>
    <property type="evidence" value="ECO:0007669"/>
    <property type="project" value="InterPro"/>
</dbReference>
<feature type="domain" description="EAL" evidence="3">
    <location>
        <begin position="335"/>
        <end position="589"/>
    </location>
</feature>
<dbReference type="SMART" id="SM00052">
    <property type="entry name" value="EAL"/>
    <property type="match status" value="1"/>
</dbReference>
<dbReference type="SUPFAM" id="SSF55073">
    <property type="entry name" value="Nucleotide cyclase"/>
    <property type="match status" value="1"/>
</dbReference>
<feature type="domain" description="Response regulatory" evidence="2">
    <location>
        <begin position="30"/>
        <end position="147"/>
    </location>
</feature>
<gene>
    <name evidence="5" type="ORF">IPH26_03695</name>
</gene>
<accession>A0A9D7E1Q1</accession>
<dbReference type="Gene3D" id="3.30.70.270">
    <property type="match status" value="1"/>
</dbReference>
<dbReference type="InterPro" id="IPR000160">
    <property type="entry name" value="GGDEF_dom"/>
</dbReference>
<feature type="modified residue" description="4-aspartylphosphate" evidence="1">
    <location>
        <position position="80"/>
    </location>
</feature>
<evidence type="ECO:0000313" key="5">
    <source>
        <dbReference type="EMBL" id="MBK6972078.1"/>
    </source>
</evidence>
<dbReference type="InterPro" id="IPR001633">
    <property type="entry name" value="EAL_dom"/>
</dbReference>
<dbReference type="PROSITE" id="PS50883">
    <property type="entry name" value="EAL"/>
    <property type="match status" value="1"/>
</dbReference>
<dbReference type="Pfam" id="PF00990">
    <property type="entry name" value="GGDEF"/>
    <property type="match status" value="1"/>
</dbReference>
<dbReference type="PROSITE" id="PS50110">
    <property type="entry name" value="RESPONSE_REGULATORY"/>
    <property type="match status" value="1"/>
</dbReference>
<organism evidence="5 6">
    <name type="scientific">Candidatus Methylophosphatis roskildensis</name>
    <dbReference type="NCBI Taxonomy" id="2899263"/>
    <lineage>
        <taxon>Bacteria</taxon>
        <taxon>Pseudomonadati</taxon>
        <taxon>Pseudomonadota</taxon>
        <taxon>Betaproteobacteria</taxon>
        <taxon>Nitrosomonadales</taxon>
        <taxon>Sterolibacteriaceae</taxon>
        <taxon>Candidatus Methylophosphatis</taxon>
    </lineage>
</organism>
<dbReference type="InterPro" id="IPR029787">
    <property type="entry name" value="Nucleotide_cyclase"/>
</dbReference>
<dbReference type="SUPFAM" id="SSF52172">
    <property type="entry name" value="CheY-like"/>
    <property type="match status" value="1"/>
</dbReference>
<feature type="domain" description="GGDEF" evidence="4">
    <location>
        <begin position="187"/>
        <end position="326"/>
    </location>
</feature>